<feature type="region of interest" description="Disordered" evidence="1">
    <location>
        <begin position="1"/>
        <end position="24"/>
    </location>
</feature>
<proteinExistence type="predicted"/>
<keyword evidence="3" id="KW-1185">Reference proteome</keyword>
<reference evidence="2 3" key="1">
    <citation type="submission" date="2019-05" db="EMBL/GenBank/DDBJ databases">
        <title>Another draft genome of Portunus trituberculatus and its Hox gene families provides insights of decapod evolution.</title>
        <authorList>
            <person name="Jeong J.-H."/>
            <person name="Song I."/>
            <person name="Kim S."/>
            <person name="Choi T."/>
            <person name="Kim D."/>
            <person name="Ryu S."/>
            <person name="Kim W."/>
        </authorList>
    </citation>
    <scope>NUCLEOTIDE SEQUENCE [LARGE SCALE GENOMIC DNA]</scope>
    <source>
        <tissue evidence="2">Muscle</tissue>
    </source>
</reference>
<dbReference type="Proteomes" id="UP000324222">
    <property type="component" value="Unassembled WGS sequence"/>
</dbReference>
<gene>
    <name evidence="2" type="ORF">E2C01_009046</name>
</gene>
<evidence type="ECO:0000313" key="3">
    <source>
        <dbReference type="Proteomes" id="UP000324222"/>
    </source>
</evidence>
<comment type="caution">
    <text evidence="2">The sequence shown here is derived from an EMBL/GenBank/DDBJ whole genome shotgun (WGS) entry which is preliminary data.</text>
</comment>
<protein>
    <submittedName>
        <fullName evidence="2">Uncharacterized protein</fullName>
    </submittedName>
</protein>
<dbReference type="EMBL" id="VSRR010000488">
    <property type="protein sequence ID" value="MPC16226.1"/>
    <property type="molecule type" value="Genomic_DNA"/>
</dbReference>
<sequence length="100" mass="11556">MNYSGARNLREQPAASSQRLKAAGSWEDHNVHYGRSFSSSLMCTTILNEAFRNTSPRKHHMRHCYSHTLTPHTPHFTPAVSPPRRRYRANTTASQFRLKF</sequence>
<evidence type="ECO:0000256" key="1">
    <source>
        <dbReference type="SAM" id="MobiDB-lite"/>
    </source>
</evidence>
<organism evidence="2 3">
    <name type="scientific">Portunus trituberculatus</name>
    <name type="common">Swimming crab</name>
    <name type="synonym">Neptunus trituberculatus</name>
    <dbReference type="NCBI Taxonomy" id="210409"/>
    <lineage>
        <taxon>Eukaryota</taxon>
        <taxon>Metazoa</taxon>
        <taxon>Ecdysozoa</taxon>
        <taxon>Arthropoda</taxon>
        <taxon>Crustacea</taxon>
        <taxon>Multicrustacea</taxon>
        <taxon>Malacostraca</taxon>
        <taxon>Eumalacostraca</taxon>
        <taxon>Eucarida</taxon>
        <taxon>Decapoda</taxon>
        <taxon>Pleocyemata</taxon>
        <taxon>Brachyura</taxon>
        <taxon>Eubrachyura</taxon>
        <taxon>Portunoidea</taxon>
        <taxon>Portunidae</taxon>
        <taxon>Portuninae</taxon>
        <taxon>Portunus</taxon>
    </lineage>
</organism>
<accession>A0A5B7D594</accession>
<evidence type="ECO:0000313" key="2">
    <source>
        <dbReference type="EMBL" id="MPC16226.1"/>
    </source>
</evidence>
<name>A0A5B7D594_PORTR</name>
<dbReference type="AlphaFoldDB" id="A0A5B7D594"/>
<feature type="region of interest" description="Disordered" evidence="1">
    <location>
        <begin position="71"/>
        <end position="93"/>
    </location>
</feature>